<dbReference type="EMBL" id="KI927530">
    <property type="protein sequence ID" value="ETW60334.1"/>
    <property type="molecule type" value="Genomic_DNA"/>
</dbReference>
<reference evidence="1 2" key="1">
    <citation type="submission" date="2013-02" db="EMBL/GenBank/DDBJ databases">
        <title>The Genome Annotation of Plasmodium falciparum CAMP/Malaysia.</title>
        <authorList>
            <consortium name="The Broad Institute Genome Sequencing Platform"/>
            <consortium name="The Broad Institute Genome Sequencing Center for Infectious Disease"/>
            <person name="Neafsey D."/>
            <person name="Hoffman S."/>
            <person name="Volkman S."/>
            <person name="Rosenthal P."/>
            <person name="Walker B."/>
            <person name="Young S.K."/>
            <person name="Zeng Q."/>
            <person name="Gargeya S."/>
            <person name="Fitzgerald M."/>
            <person name="Haas B."/>
            <person name="Abouelleil A."/>
            <person name="Allen A.W."/>
            <person name="Alvarado L."/>
            <person name="Arachchi H.M."/>
            <person name="Berlin A.M."/>
            <person name="Chapman S.B."/>
            <person name="Gainer-Dewar J."/>
            <person name="Goldberg J."/>
            <person name="Griggs A."/>
            <person name="Gujja S."/>
            <person name="Hansen M."/>
            <person name="Howarth C."/>
            <person name="Imamovic A."/>
            <person name="Ireland A."/>
            <person name="Larimer J."/>
            <person name="McCowan C."/>
            <person name="Murphy C."/>
            <person name="Pearson M."/>
            <person name="Poon T.W."/>
            <person name="Priest M."/>
            <person name="Roberts A."/>
            <person name="Saif S."/>
            <person name="Shea T."/>
            <person name="Sisk P."/>
            <person name="Sykes S."/>
            <person name="Wortman J."/>
            <person name="Nusbaum C."/>
            <person name="Birren B."/>
        </authorList>
    </citation>
    <scope>NUCLEOTIDE SEQUENCE [LARGE SCALE GENOMIC DNA]</scope>
    <source>
        <strain evidence="1 2">CAMP/Malaysia</strain>
    </source>
</reference>
<gene>
    <name evidence="1" type="ORF">PFMC_03877</name>
</gene>
<dbReference type="AlphaFoldDB" id="A0A024X4A4"/>
<dbReference type="Proteomes" id="UP000030694">
    <property type="component" value="Unassembled WGS sequence"/>
</dbReference>
<evidence type="ECO:0000313" key="2">
    <source>
        <dbReference type="Proteomes" id="UP000030694"/>
    </source>
</evidence>
<accession>A0A024X4A4</accession>
<name>A0A024X4A4_PLAFC</name>
<evidence type="ECO:0000313" key="1">
    <source>
        <dbReference type="EMBL" id="ETW60334.1"/>
    </source>
</evidence>
<proteinExistence type="predicted"/>
<organism evidence="1 2">
    <name type="scientific">Plasmodium falciparum (isolate Camp / Malaysia)</name>
    <dbReference type="NCBI Taxonomy" id="5835"/>
    <lineage>
        <taxon>Eukaryota</taxon>
        <taxon>Sar</taxon>
        <taxon>Alveolata</taxon>
        <taxon>Apicomplexa</taxon>
        <taxon>Aconoidasida</taxon>
        <taxon>Haemosporida</taxon>
        <taxon>Plasmodiidae</taxon>
        <taxon>Plasmodium</taxon>
        <taxon>Plasmodium (Laverania)</taxon>
    </lineage>
</organism>
<reference evidence="1 2" key="2">
    <citation type="submission" date="2013-02" db="EMBL/GenBank/DDBJ databases">
        <title>The Genome Sequence of Plasmodium falciparum CAMP/Malaysia.</title>
        <authorList>
            <consortium name="The Broad Institute Genome Sequencing Platform"/>
            <consortium name="The Broad Institute Genome Sequencing Center for Infectious Disease"/>
            <person name="Neafsey D."/>
            <person name="Cheeseman I."/>
            <person name="Volkman S."/>
            <person name="Adams J."/>
            <person name="Walker B."/>
            <person name="Young S.K."/>
            <person name="Zeng Q."/>
            <person name="Gargeya S."/>
            <person name="Fitzgerald M."/>
            <person name="Haas B."/>
            <person name="Abouelleil A."/>
            <person name="Alvarado L."/>
            <person name="Arachchi H.M."/>
            <person name="Berlin A.M."/>
            <person name="Chapman S.B."/>
            <person name="Dewar J."/>
            <person name="Goldberg J."/>
            <person name="Griggs A."/>
            <person name="Gujja S."/>
            <person name="Hansen M."/>
            <person name="Howarth C."/>
            <person name="Imamovic A."/>
            <person name="Larimer J."/>
            <person name="McCowan C."/>
            <person name="Murphy C."/>
            <person name="Neiman D."/>
            <person name="Pearson M."/>
            <person name="Priest M."/>
            <person name="Roberts A."/>
            <person name="Saif S."/>
            <person name="Shea T."/>
            <person name="Sisk P."/>
            <person name="Sykes S."/>
            <person name="Wortman J."/>
            <person name="Nusbaum C."/>
            <person name="Birren B."/>
        </authorList>
    </citation>
    <scope>NUCLEOTIDE SEQUENCE [LARGE SCALE GENOMIC DNA]</scope>
    <source>
        <strain evidence="1 2">CAMP/Malaysia</strain>
    </source>
</reference>
<sequence>MLSLLQRKYYCTNQHALYKNMFVVIDEDLDIIVFTYPNLKTIRRFLKKKIKSLKIQSDEKNVPTTYLPKLYKTSRYEHPLQNKDKTINKIDNVHDNTYNGKEEHINEYKEKNNFIIKKNKSYVDDFHTSTFDIFSDENLNLFMHTYKNIYVLNNMENIITCNEKNKKINYEYKQNESQDDDVFMLVENMKRGSSNKKHIEKNYKCISKKEKKNNFYSLLKVIEKTDYIFNDLYLNPTYKILRICFLPSSIHYVVYLAYVLINNNHYLFVTIVNYLSKPVYKYMVHILINNIVQNEEFSQFFMKSYDQICSGHLMRKEELLASQEKNKNKDESIIINAQQKKEKKYVMCKDILNKYLSTLKIAIINNRHIILYGSCLLSLIEIKNYNLNSLHNPYVKEYEYKYLKLIFNLYCFEHFSNVYDTYVNKLSYDLKHHLVKNDLFKKERKNSHLFYLNKSGENCDPNGDISKGKDRYIQKKEQVNENMDIYNNNNNSNRMYTYEESINKYKMNKNDTEEEYTFYIFSLFNDIYMLTNGKYKKMSSIEKMNDTNKGDDNRSLDVLFNYNEWKIIKLKNDSLDERMKICTFQGVMNMNINYYYNKNYYKSNISLNPCIQSTIQRYNIFNEEKRKGGVIQMNYQGSIYPDVYILRELKYGEQGQKKKQAYYYNFKDEQLLTLYDEGDCDTIDISDKAKQSYNILSCTPLNHLDTILLLMKDIDENNSYAFEVMNIVNKKKKILPITE</sequence>
<protein>
    <submittedName>
        <fullName evidence="1">Uncharacterized protein</fullName>
    </submittedName>
</protein>